<name>A0A183ARJ0_9TREM</name>
<accession>A0A183ARJ0</accession>
<evidence type="ECO:0000256" key="1">
    <source>
        <dbReference type="SAM" id="Phobius"/>
    </source>
</evidence>
<evidence type="ECO:0000313" key="4">
    <source>
        <dbReference type="WBParaSite" id="ECPE_0000960501-mRNA-1"/>
    </source>
</evidence>
<feature type="transmembrane region" description="Helical" evidence="1">
    <location>
        <begin position="106"/>
        <end position="132"/>
    </location>
</feature>
<reference evidence="2 3" key="2">
    <citation type="submission" date="2018-11" db="EMBL/GenBank/DDBJ databases">
        <authorList>
            <consortium name="Pathogen Informatics"/>
        </authorList>
    </citation>
    <scope>NUCLEOTIDE SEQUENCE [LARGE SCALE GENOMIC DNA]</scope>
    <source>
        <strain evidence="2 3">Egypt</strain>
    </source>
</reference>
<dbReference type="Proteomes" id="UP000272942">
    <property type="component" value="Unassembled WGS sequence"/>
</dbReference>
<keyword evidence="1" id="KW-0812">Transmembrane</keyword>
<feature type="transmembrane region" description="Helical" evidence="1">
    <location>
        <begin position="303"/>
        <end position="327"/>
    </location>
</feature>
<dbReference type="WBParaSite" id="ECPE_0000960501-mRNA-1">
    <property type="protein sequence ID" value="ECPE_0000960501-mRNA-1"/>
    <property type="gene ID" value="ECPE_0000960501"/>
</dbReference>
<keyword evidence="1" id="KW-1133">Transmembrane helix</keyword>
<organism evidence="4">
    <name type="scientific">Echinostoma caproni</name>
    <dbReference type="NCBI Taxonomy" id="27848"/>
    <lineage>
        <taxon>Eukaryota</taxon>
        <taxon>Metazoa</taxon>
        <taxon>Spiralia</taxon>
        <taxon>Lophotrochozoa</taxon>
        <taxon>Platyhelminthes</taxon>
        <taxon>Trematoda</taxon>
        <taxon>Digenea</taxon>
        <taxon>Plagiorchiida</taxon>
        <taxon>Echinostomata</taxon>
        <taxon>Echinostomatoidea</taxon>
        <taxon>Echinostomatidae</taxon>
        <taxon>Echinostoma</taxon>
    </lineage>
</organism>
<reference evidence="4" key="1">
    <citation type="submission" date="2016-06" db="UniProtKB">
        <authorList>
            <consortium name="WormBaseParasite"/>
        </authorList>
    </citation>
    <scope>IDENTIFICATION</scope>
</reference>
<keyword evidence="1" id="KW-0472">Membrane</keyword>
<protein>
    <submittedName>
        <fullName evidence="2 4">Uncharacterized protein</fullName>
    </submittedName>
</protein>
<evidence type="ECO:0000313" key="3">
    <source>
        <dbReference type="Proteomes" id="UP000272942"/>
    </source>
</evidence>
<proteinExistence type="predicted"/>
<dbReference type="AlphaFoldDB" id="A0A183ARJ0"/>
<evidence type="ECO:0000313" key="2">
    <source>
        <dbReference type="EMBL" id="VDP85609.1"/>
    </source>
</evidence>
<keyword evidence="3" id="KW-1185">Reference proteome</keyword>
<gene>
    <name evidence="2" type="ORF">ECPE_LOCUS9575</name>
</gene>
<dbReference type="EMBL" id="UZAN01047630">
    <property type="protein sequence ID" value="VDP85609.1"/>
    <property type="molecule type" value="Genomic_DNA"/>
</dbReference>
<sequence length="454" mass="49874">MTSAAQGNRLVDAFQDAFIRLIHLVIPAYDAGMWNYLFEPAPNGTGSNDPRLLQATNLTYQGQWSRTIQNLLIQPYNSLDVFAWVTSDGTGANTALAKILSQPRHMFLVCVVMSVVLLIALLFTVATLLIPFCCWDEGCVCLPTRNSACACIGCDKSSPVLEMGGASGGGGGGGVIRRIRSHGNLALPPSYLNDEPRRTLSIGSVRQCLHNPRIGQWAANADSPASSDLYVNDPTIVGRRGQPRPDPVWNIPLRRNSSVDTLPLGSEARLCQYPRDFTDPVDLTPSKREALSWRAKNAKRVHYALFALNWIFILFLLIGYILLGYALDRVYLFAKPTDNPPDTVQTLQQSIVAIMNGAASFLLEIVSQGQAATADTVEGLQKQVTMRQSICATDQTQSCRRIMSEEVAPVREFCLLNNLVDLRCSVICETTRLPFMSRGNSCTGAPWFLISRFA</sequence>